<dbReference type="OrthoDB" id="289228at2759"/>
<name>A0CRN9_PARTE</name>
<dbReference type="Pfam" id="PF07534">
    <property type="entry name" value="TLD"/>
    <property type="match status" value="1"/>
</dbReference>
<evidence type="ECO:0000259" key="5">
    <source>
        <dbReference type="PROSITE" id="PS51886"/>
    </source>
</evidence>
<comment type="similarity">
    <text evidence="2">Belongs to the OXR1 family.</text>
</comment>
<reference evidence="6 7" key="1">
    <citation type="journal article" date="2006" name="Nature">
        <title>Global trends of whole-genome duplications revealed by the ciliate Paramecium tetraurelia.</title>
        <authorList>
            <consortium name="Genoscope"/>
            <person name="Aury J.-M."/>
            <person name="Jaillon O."/>
            <person name="Duret L."/>
            <person name="Noel B."/>
            <person name="Jubin C."/>
            <person name="Porcel B.M."/>
            <person name="Segurens B."/>
            <person name="Daubin V."/>
            <person name="Anthouard V."/>
            <person name="Aiach N."/>
            <person name="Arnaiz O."/>
            <person name="Billaut A."/>
            <person name="Beisson J."/>
            <person name="Blanc I."/>
            <person name="Bouhouche K."/>
            <person name="Camara F."/>
            <person name="Duharcourt S."/>
            <person name="Guigo R."/>
            <person name="Gogendeau D."/>
            <person name="Katinka M."/>
            <person name="Keller A.-M."/>
            <person name="Kissmehl R."/>
            <person name="Klotz C."/>
            <person name="Koll F."/>
            <person name="Le Moue A."/>
            <person name="Lepere C."/>
            <person name="Malinsky S."/>
            <person name="Nowacki M."/>
            <person name="Nowak J.K."/>
            <person name="Plattner H."/>
            <person name="Poulain J."/>
            <person name="Ruiz F."/>
            <person name="Serrano V."/>
            <person name="Zagulski M."/>
            <person name="Dessen P."/>
            <person name="Betermier M."/>
            <person name="Weissenbach J."/>
            <person name="Scarpelli C."/>
            <person name="Schachter V."/>
            <person name="Sperling L."/>
            <person name="Meyer E."/>
            <person name="Cohen J."/>
            <person name="Wincker P."/>
        </authorList>
    </citation>
    <scope>NUCLEOTIDE SEQUENCE [LARGE SCALE GENOMIC DNA]</scope>
    <source>
        <strain evidence="6 7">Stock d4-2</strain>
    </source>
</reference>
<dbReference type="SMART" id="SM00584">
    <property type="entry name" value="TLDc"/>
    <property type="match status" value="1"/>
</dbReference>
<evidence type="ECO:0000256" key="4">
    <source>
        <dbReference type="ARBA" id="ARBA00040604"/>
    </source>
</evidence>
<dbReference type="EMBL" id="CT868152">
    <property type="protein sequence ID" value="CAK73456.1"/>
    <property type="molecule type" value="Genomic_DNA"/>
</dbReference>
<proteinExistence type="inferred from homology"/>
<dbReference type="AlphaFoldDB" id="A0CRN9"/>
<feature type="domain" description="TLDc" evidence="5">
    <location>
        <begin position="224"/>
        <end position="398"/>
    </location>
</feature>
<evidence type="ECO:0000256" key="3">
    <source>
        <dbReference type="ARBA" id="ARBA00023128"/>
    </source>
</evidence>
<dbReference type="KEGG" id="ptm:GSPATT00009771001"/>
<protein>
    <recommendedName>
        <fullName evidence="4">Oxidation resistance protein 1</fullName>
    </recommendedName>
</protein>
<evidence type="ECO:0000256" key="2">
    <source>
        <dbReference type="ARBA" id="ARBA00009540"/>
    </source>
</evidence>
<evidence type="ECO:0000256" key="1">
    <source>
        <dbReference type="ARBA" id="ARBA00004173"/>
    </source>
</evidence>
<sequence>MGVERIRYHWLLIKQNIKHLIISSTIIVNQAASNLKEYLRTRDAKGLNQKSFEDIFCENPTYGIKLFRFLEAYSGSPGLIKKEPLFEFLELLVKDVQTNIPTFKNLERFELVSLISLQDSKFLTTKEELAQLQLTYLDTIGVIKDLIKMHQIGKKAVSTNERYIKTLVDMLYKNEAGSFSWVSLVDFVTKQMPGTKEAIKLYFQAKFMGKQINNFIPVVNTPSYFLTDELCFQLFLSTNSVLKNCSQLSLLYSSVAHQGGFNQMIQAMKDSKLPTLLLVQHEETYDQKVKQQTFGAITNLKWYDTQQYFGTKDDCIFSLYPYYKIFKAKKGEQNYCYLDSQKGFGFGGKNGEGCRIWIDKNIENSYCNQFDDTYENGPIVLPYVKKLKIKIIEIWAIQHPADDMDDNTEVVVDLKDPLLQQPDEVQFPDSNADYYWVGQDQKIDEKNSGYYWEVQSETK</sequence>
<dbReference type="GeneID" id="5026638"/>
<evidence type="ECO:0000313" key="7">
    <source>
        <dbReference type="Proteomes" id="UP000000600"/>
    </source>
</evidence>
<keyword evidence="7" id="KW-1185">Reference proteome</keyword>
<dbReference type="RefSeq" id="XP_001440853.1">
    <property type="nucleotide sequence ID" value="XM_001440816.1"/>
</dbReference>
<dbReference type="HOGENOM" id="CLU_587229_0_0_1"/>
<evidence type="ECO:0000313" key="6">
    <source>
        <dbReference type="EMBL" id="CAK73456.1"/>
    </source>
</evidence>
<dbReference type="OMA" id="QNYCYLD"/>
<gene>
    <name evidence="6" type="ORF">GSPATT00009771001</name>
</gene>
<dbReference type="PANTHER" id="PTHR23354">
    <property type="entry name" value="NUCLEOLAR PROTEIN 7/ESTROGEN RECEPTOR COACTIVATOR-RELATED"/>
    <property type="match status" value="1"/>
</dbReference>
<dbReference type="GO" id="GO:0005739">
    <property type="term" value="C:mitochondrion"/>
    <property type="evidence" value="ECO:0007669"/>
    <property type="project" value="UniProtKB-SubCell"/>
</dbReference>
<dbReference type="InParanoid" id="A0CRN9"/>
<accession>A0CRN9</accession>
<dbReference type="Proteomes" id="UP000000600">
    <property type="component" value="Unassembled WGS sequence"/>
</dbReference>
<dbReference type="PROSITE" id="PS51886">
    <property type="entry name" value="TLDC"/>
    <property type="match status" value="1"/>
</dbReference>
<dbReference type="PANTHER" id="PTHR23354:SF62">
    <property type="entry name" value="MUSTARD, ISOFORM V"/>
    <property type="match status" value="1"/>
</dbReference>
<organism evidence="6 7">
    <name type="scientific">Paramecium tetraurelia</name>
    <dbReference type="NCBI Taxonomy" id="5888"/>
    <lineage>
        <taxon>Eukaryota</taxon>
        <taxon>Sar</taxon>
        <taxon>Alveolata</taxon>
        <taxon>Ciliophora</taxon>
        <taxon>Intramacronucleata</taxon>
        <taxon>Oligohymenophorea</taxon>
        <taxon>Peniculida</taxon>
        <taxon>Parameciidae</taxon>
        <taxon>Paramecium</taxon>
    </lineage>
</organism>
<dbReference type="InterPro" id="IPR006571">
    <property type="entry name" value="TLDc_dom"/>
</dbReference>
<comment type="subcellular location">
    <subcellularLocation>
        <location evidence="1">Mitochondrion</location>
    </subcellularLocation>
</comment>
<dbReference type="STRING" id="5888.A0CRN9"/>
<keyword evidence="3" id="KW-0496">Mitochondrion</keyword>